<dbReference type="Gene3D" id="1.10.510.10">
    <property type="entry name" value="Transferase(Phosphotransferase) domain 1"/>
    <property type="match status" value="1"/>
</dbReference>
<sequence length="491" mass="53483">MSRPQQGRTAGDSDTAPGVLLNIARAFADQPPRVASLRPIVHALSDVIEQVKKARTNSKKEAAFFVKAEKLESTIMSALQDANAAQHDGLTNALDALSNALGEILEIAKELKGGTGLRGSFRGISHAKHNEAVLSKMNARMEHSMNMFQIATMISIHKSLHEVQSIRCTITNAGDPKIVEGIPHADTCQDSGPGLAKCSAVEQLICAAQNRRTQLAAELGDVDEESSTGLNSDQLNDVLPMLQTILAGDTREILDLRDGFARDVLDLFDSILRPWSANAVRFQAALPGVSQDFLLSLQRLFVRLCEASLQLPERLWLSDVHLKIPYPVARGGFGDVYQGEYRGDTVAMKALRIFPQQVDNTKDKKAFYREIALVRGLSHENICPIIGVHQEVQSDSICVVLPWMDYGNVLDYRAREAWSADDATRLIGQVASGLAYLHSANVVHGDLHAGNVLVDVFRNAVLTDFGLSNFADSGMSCSAATPGPRATWPRK</sequence>
<reference evidence="4 5" key="1">
    <citation type="submission" date="2021-08" db="EMBL/GenBank/DDBJ databases">
        <title>Draft Genome Sequence of Phanerochaete sordida strain YK-624.</title>
        <authorList>
            <person name="Mori T."/>
            <person name="Dohra H."/>
            <person name="Suzuki T."/>
            <person name="Kawagishi H."/>
            <person name="Hirai H."/>
        </authorList>
    </citation>
    <scope>NUCLEOTIDE SEQUENCE [LARGE SCALE GENOMIC DNA]</scope>
    <source>
        <strain evidence="4 5">YK-624</strain>
    </source>
</reference>
<keyword evidence="1" id="KW-0547">Nucleotide-binding</keyword>
<dbReference type="InterPro" id="IPR059179">
    <property type="entry name" value="MLKL-like_MCAfunc"/>
</dbReference>
<dbReference type="GO" id="GO:0007166">
    <property type="term" value="P:cell surface receptor signaling pathway"/>
    <property type="evidence" value="ECO:0007669"/>
    <property type="project" value="InterPro"/>
</dbReference>
<dbReference type="PROSITE" id="PS50011">
    <property type="entry name" value="PROTEIN_KINASE_DOM"/>
    <property type="match status" value="1"/>
</dbReference>
<dbReference type="Proteomes" id="UP000703269">
    <property type="component" value="Unassembled WGS sequence"/>
</dbReference>
<gene>
    <name evidence="4" type="ORF">PsYK624_133740</name>
</gene>
<evidence type="ECO:0000256" key="1">
    <source>
        <dbReference type="ARBA" id="ARBA00022741"/>
    </source>
</evidence>
<dbReference type="SUPFAM" id="SSF56112">
    <property type="entry name" value="Protein kinase-like (PK-like)"/>
    <property type="match status" value="1"/>
</dbReference>
<dbReference type="Gene3D" id="1.20.930.20">
    <property type="entry name" value="Adaptor protein Cbl, N-terminal domain"/>
    <property type="match status" value="1"/>
</dbReference>
<dbReference type="EMBL" id="BPQB01000068">
    <property type="protein sequence ID" value="GJE97161.1"/>
    <property type="molecule type" value="Genomic_DNA"/>
</dbReference>
<evidence type="ECO:0000256" key="2">
    <source>
        <dbReference type="ARBA" id="ARBA00022840"/>
    </source>
</evidence>
<dbReference type="GO" id="GO:0005524">
    <property type="term" value="F:ATP binding"/>
    <property type="evidence" value="ECO:0007669"/>
    <property type="project" value="UniProtKB-KW"/>
</dbReference>
<dbReference type="GO" id="GO:0004674">
    <property type="term" value="F:protein serine/threonine kinase activity"/>
    <property type="evidence" value="ECO:0007669"/>
    <property type="project" value="TreeGrafter"/>
</dbReference>
<organism evidence="4 5">
    <name type="scientific">Phanerochaete sordida</name>
    <dbReference type="NCBI Taxonomy" id="48140"/>
    <lineage>
        <taxon>Eukaryota</taxon>
        <taxon>Fungi</taxon>
        <taxon>Dikarya</taxon>
        <taxon>Basidiomycota</taxon>
        <taxon>Agaricomycotina</taxon>
        <taxon>Agaricomycetes</taxon>
        <taxon>Polyporales</taxon>
        <taxon>Phanerochaetaceae</taxon>
        <taxon>Phanerochaete</taxon>
    </lineage>
</organism>
<protein>
    <recommendedName>
        <fullName evidence="3">Protein kinase domain-containing protein</fullName>
    </recommendedName>
</protein>
<dbReference type="PANTHER" id="PTHR44329">
    <property type="entry name" value="SERINE/THREONINE-PROTEIN KINASE TNNI3K-RELATED"/>
    <property type="match status" value="1"/>
</dbReference>
<dbReference type="InterPro" id="IPR051681">
    <property type="entry name" value="Ser/Thr_Kinases-Pseudokinases"/>
</dbReference>
<accession>A0A9P3GLF3</accession>
<dbReference type="PANTHER" id="PTHR44329:SF298">
    <property type="entry name" value="MIXED LINEAGE KINASE DOMAIN-LIKE PROTEIN"/>
    <property type="match status" value="1"/>
</dbReference>
<keyword evidence="5" id="KW-1185">Reference proteome</keyword>
<dbReference type="Pfam" id="PF07714">
    <property type="entry name" value="PK_Tyr_Ser-Thr"/>
    <property type="match status" value="1"/>
</dbReference>
<dbReference type="AlphaFoldDB" id="A0A9P3GLF3"/>
<dbReference type="InterPro" id="IPR001245">
    <property type="entry name" value="Ser-Thr/Tyr_kinase_cat_dom"/>
</dbReference>
<dbReference type="InterPro" id="IPR036537">
    <property type="entry name" value="Adaptor_Cbl_N_dom_sf"/>
</dbReference>
<feature type="domain" description="Protein kinase" evidence="3">
    <location>
        <begin position="322"/>
        <end position="491"/>
    </location>
</feature>
<dbReference type="InterPro" id="IPR011009">
    <property type="entry name" value="Kinase-like_dom_sf"/>
</dbReference>
<dbReference type="InterPro" id="IPR000719">
    <property type="entry name" value="Prot_kinase_dom"/>
</dbReference>
<evidence type="ECO:0000259" key="3">
    <source>
        <dbReference type="PROSITE" id="PS50011"/>
    </source>
</evidence>
<comment type="caution">
    <text evidence="4">The sequence shown here is derived from an EMBL/GenBank/DDBJ whole genome shotgun (WGS) entry which is preliminary data.</text>
</comment>
<evidence type="ECO:0000313" key="4">
    <source>
        <dbReference type="EMBL" id="GJE97161.1"/>
    </source>
</evidence>
<keyword evidence="2" id="KW-0067">ATP-binding</keyword>
<dbReference type="CDD" id="cd21037">
    <property type="entry name" value="MLKL_NTD"/>
    <property type="match status" value="1"/>
</dbReference>
<name>A0A9P3GLF3_9APHY</name>
<evidence type="ECO:0000313" key="5">
    <source>
        <dbReference type="Proteomes" id="UP000703269"/>
    </source>
</evidence>
<dbReference type="OrthoDB" id="2804215at2759"/>
<proteinExistence type="predicted"/>